<dbReference type="OrthoDB" id="8990415at2"/>
<protein>
    <submittedName>
        <fullName evidence="1">Uncharacterized protein</fullName>
    </submittedName>
</protein>
<dbReference type="AlphaFoldDB" id="A0A160FXA1"/>
<sequence length="292" mass="31598">MNVQPVSVRTETLFLLDRNVVSIIKTAVSGNEQPDDKKQAALEALRAIDLPQNSISPILSIMEGEKGREDDVDQKALCLDTEADAIGKFFKLANTDAAHLSGLKGLAAELFAGMKESQWDNRADFLTKAAPLVVQKVATQNRRDVEDKLVELAAATGLAANDAIVMLFLACLHGSNDARKVIKPAKPNPYNVLSDLHVIPRVGLIRAVARQFPTPINVLFRTLDEGLFGVLSHVDIVLSHLTDEGELQMQIRYQPELFPDLARTDAIAMLQRLADTTAAASGGQAEATNAIG</sequence>
<name>A0A160FXA1_9BURK</name>
<reference evidence="1 2" key="1">
    <citation type="journal article" date="2016" name="Gene">
        <title>PacBio SMRT assembly of a complex multi-replicon genome reveals chlorocatechol degradative operon in a region of genome plasticity.</title>
        <authorList>
            <person name="Ricker N."/>
            <person name="Shen S.Y."/>
            <person name="Goordial J."/>
            <person name="Jin S."/>
            <person name="Fulthorpe R.R."/>
        </authorList>
    </citation>
    <scope>NUCLEOTIDE SEQUENCE [LARGE SCALE GENOMIC DNA]</scope>
    <source>
        <strain evidence="1 2">OLGA172</strain>
        <plasmid evidence="2">polga2</plasmid>
    </source>
</reference>
<evidence type="ECO:0000313" key="2">
    <source>
        <dbReference type="Proteomes" id="UP000076852"/>
    </source>
</evidence>
<dbReference type="Proteomes" id="UP000076852">
    <property type="component" value="Plasmid pOLGA2"/>
</dbReference>
<keyword evidence="1" id="KW-0614">Plasmid</keyword>
<dbReference type="EMBL" id="CP014581">
    <property type="protein sequence ID" value="ANB77961.1"/>
    <property type="molecule type" value="Genomic_DNA"/>
</dbReference>
<dbReference type="KEGG" id="buz:AYM40_36965"/>
<organism evidence="1 2">
    <name type="scientific">Paraburkholderia phytofirmans OLGA172</name>
    <dbReference type="NCBI Taxonomy" id="1417228"/>
    <lineage>
        <taxon>Bacteria</taxon>
        <taxon>Pseudomonadati</taxon>
        <taxon>Pseudomonadota</taxon>
        <taxon>Betaproteobacteria</taxon>
        <taxon>Burkholderiales</taxon>
        <taxon>Burkholderiaceae</taxon>
        <taxon>Paraburkholderia</taxon>
    </lineage>
</organism>
<proteinExistence type="predicted"/>
<keyword evidence="2" id="KW-1185">Reference proteome</keyword>
<evidence type="ECO:0000313" key="1">
    <source>
        <dbReference type="EMBL" id="ANB77961.1"/>
    </source>
</evidence>
<dbReference type="RefSeq" id="WP_063501134.1">
    <property type="nucleotide sequence ID" value="NZ_CP014581.1"/>
</dbReference>
<geneLocation type="plasmid" evidence="2">
    <name>polga2</name>
</geneLocation>
<gene>
    <name evidence="1" type="ORF">AYM40_36965</name>
</gene>
<accession>A0A160FXA1</accession>